<evidence type="ECO:0000256" key="1">
    <source>
        <dbReference type="SAM" id="SignalP"/>
    </source>
</evidence>
<dbReference type="PROSITE" id="PS51257">
    <property type="entry name" value="PROKAR_LIPOPROTEIN"/>
    <property type="match status" value="1"/>
</dbReference>
<dbReference type="AlphaFoldDB" id="A0A7V4XV05"/>
<gene>
    <name evidence="2" type="ORF">ENW50_13380</name>
</gene>
<keyword evidence="1" id="KW-0732">Signal</keyword>
<feature type="signal peptide" evidence="1">
    <location>
        <begin position="1"/>
        <end position="24"/>
    </location>
</feature>
<organism evidence="2">
    <name type="scientific">Acidobacterium capsulatum</name>
    <dbReference type="NCBI Taxonomy" id="33075"/>
    <lineage>
        <taxon>Bacteria</taxon>
        <taxon>Pseudomonadati</taxon>
        <taxon>Acidobacteriota</taxon>
        <taxon>Terriglobia</taxon>
        <taxon>Terriglobales</taxon>
        <taxon>Acidobacteriaceae</taxon>
        <taxon>Acidobacterium</taxon>
    </lineage>
</organism>
<accession>A0A7V4XV05</accession>
<evidence type="ECO:0008006" key="3">
    <source>
        <dbReference type="Google" id="ProtNLM"/>
    </source>
</evidence>
<dbReference type="SUPFAM" id="SSF160574">
    <property type="entry name" value="BT0923-like"/>
    <property type="match status" value="1"/>
</dbReference>
<name>A0A7V4XV05_9BACT</name>
<sequence>MKIQFNTLATASLAFALATGVSCAQEVHIPFSQLPPAVQQAVQQQKSHGATVRGYVRDRENGRTEYEVETLRHGMTRDISLDAAGHVLEVEQQVPLSQVPAAARAAIEKGAAGGHLIRVEKVTSSMSSEVAYEAGIRVNGRYREVRVHPDGSPAPESDAD</sequence>
<reference evidence="2" key="1">
    <citation type="journal article" date="2020" name="mSystems">
        <title>Genome- and Community-Level Interaction Insights into Carbon Utilization and Element Cycling Functions of Hydrothermarchaeota in Hydrothermal Sediment.</title>
        <authorList>
            <person name="Zhou Z."/>
            <person name="Liu Y."/>
            <person name="Xu W."/>
            <person name="Pan J."/>
            <person name="Luo Z.H."/>
            <person name="Li M."/>
        </authorList>
    </citation>
    <scope>NUCLEOTIDE SEQUENCE [LARGE SCALE GENOMIC DNA]</scope>
    <source>
        <strain evidence="2">SpSt-855</strain>
    </source>
</reference>
<protein>
    <recommendedName>
        <fullName evidence="3">Lipoprotein</fullName>
    </recommendedName>
</protein>
<dbReference type="Gene3D" id="3.40.1420.30">
    <property type="match status" value="1"/>
</dbReference>
<dbReference type="EMBL" id="DTKL01000081">
    <property type="protein sequence ID" value="HGY95659.1"/>
    <property type="molecule type" value="Genomic_DNA"/>
</dbReference>
<feature type="chain" id="PRO_5031466259" description="Lipoprotein" evidence="1">
    <location>
        <begin position="25"/>
        <end position="160"/>
    </location>
</feature>
<evidence type="ECO:0000313" key="2">
    <source>
        <dbReference type="EMBL" id="HGY95659.1"/>
    </source>
</evidence>
<proteinExistence type="predicted"/>
<comment type="caution">
    <text evidence="2">The sequence shown here is derived from an EMBL/GenBank/DDBJ whole genome shotgun (WGS) entry which is preliminary data.</text>
</comment>